<dbReference type="KEGG" id="dat:HRM2_07910"/>
<dbReference type="Proteomes" id="UP000000442">
    <property type="component" value="Chromosome"/>
</dbReference>
<dbReference type="Pfam" id="PF08915">
    <property type="entry name" value="tRNA-Thr_ED"/>
    <property type="match status" value="1"/>
</dbReference>
<evidence type="ECO:0000313" key="3">
    <source>
        <dbReference type="Proteomes" id="UP000000442"/>
    </source>
</evidence>
<name>C0QJQ1_DESAH</name>
<dbReference type="EMBL" id="CP001087">
    <property type="protein sequence ID" value="ACN13904.1"/>
    <property type="molecule type" value="Genomic_DNA"/>
</dbReference>
<gene>
    <name evidence="2" type="primary">thrS1</name>
    <name evidence="2" type="ordered locus">HRM2_07910</name>
</gene>
<evidence type="ECO:0000313" key="2">
    <source>
        <dbReference type="EMBL" id="ACN13904.1"/>
    </source>
</evidence>
<dbReference type="GO" id="GO:0008270">
    <property type="term" value="F:zinc ion binding"/>
    <property type="evidence" value="ECO:0007669"/>
    <property type="project" value="InterPro"/>
</dbReference>
<accession>C0QJQ1</accession>
<feature type="domain" description="Threonyl-tRNA synthetase editing" evidence="1">
    <location>
        <begin position="3"/>
        <end position="136"/>
    </location>
</feature>
<sequence length="137" mass="15651">MFMRVLFWYCDNFDWNPAIKTIEEVPDAQPFGCTNAVVAFIHVEPKDLDPASSAETKLVKNSKWLARKWSVNQIVLHSFTHLGEEKADPDMAQAVLNNAQVRLETSGYDTIQTPYGYFLDLSIKAKGHPLARIYKEF</sequence>
<dbReference type="AlphaFoldDB" id="C0QJQ1"/>
<dbReference type="Gene3D" id="3.50.80.10">
    <property type="entry name" value="D-tyrosyl-tRNA(Tyr) deacylase"/>
    <property type="match status" value="1"/>
</dbReference>
<dbReference type="STRING" id="177437.HRM2_07910"/>
<dbReference type="HOGENOM" id="CLU_140792_0_0_7"/>
<dbReference type="eggNOG" id="COG0726">
    <property type="taxonomic scope" value="Bacteria"/>
</dbReference>
<evidence type="ECO:0000259" key="1">
    <source>
        <dbReference type="Pfam" id="PF08915"/>
    </source>
</evidence>
<organism evidence="2 3">
    <name type="scientific">Desulforapulum autotrophicum (strain ATCC 43914 / DSM 3382 / VKM B-1955 / HRM2)</name>
    <name type="common">Desulfobacterium autotrophicum</name>
    <dbReference type="NCBI Taxonomy" id="177437"/>
    <lineage>
        <taxon>Bacteria</taxon>
        <taxon>Pseudomonadati</taxon>
        <taxon>Thermodesulfobacteriota</taxon>
        <taxon>Desulfobacteria</taxon>
        <taxon>Desulfobacterales</taxon>
        <taxon>Desulfobacteraceae</taxon>
        <taxon>Desulforapulum</taxon>
    </lineage>
</organism>
<keyword evidence="3" id="KW-1185">Reference proteome</keyword>
<dbReference type="GO" id="GO:0005737">
    <property type="term" value="C:cytoplasm"/>
    <property type="evidence" value="ECO:0007669"/>
    <property type="project" value="InterPro"/>
</dbReference>
<proteinExistence type="predicted"/>
<dbReference type="RefSeq" id="WP_012663148.1">
    <property type="nucleotide sequence ID" value="NC_012108.1"/>
</dbReference>
<reference evidence="2 3" key="1">
    <citation type="journal article" date="2009" name="Environ. Microbiol.">
        <title>Genome sequence of Desulfobacterium autotrophicum HRM2, a marine sulfate reducer oxidizing organic carbon completely to carbon dioxide.</title>
        <authorList>
            <person name="Strittmatter A.W."/>
            <person name="Liesegang H."/>
            <person name="Rabus R."/>
            <person name="Decker I."/>
            <person name="Amann J."/>
            <person name="Andres S."/>
            <person name="Henne A."/>
            <person name="Fricke W.F."/>
            <person name="Martinez-Arias R."/>
            <person name="Bartels D."/>
            <person name="Goesmann A."/>
            <person name="Krause L."/>
            <person name="Puehler A."/>
            <person name="Klenk H.P."/>
            <person name="Richter M."/>
            <person name="Schuler M."/>
            <person name="Gloeckner F.O."/>
            <person name="Meyerdierks A."/>
            <person name="Gottschalk G."/>
            <person name="Amann R."/>
        </authorList>
    </citation>
    <scope>NUCLEOTIDE SEQUENCE [LARGE SCALE GENOMIC DNA]</scope>
    <source>
        <strain evidence="3">ATCC 43914 / DSM 3382 / HRM2</strain>
    </source>
</reference>
<protein>
    <submittedName>
        <fullName evidence="2">ThrS1</fullName>
        <ecNumber evidence="2">6.1.1.3</ecNumber>
    </submittedName>
</protein>
<dbReference type="InterPro" id="IPR023509">
    <property type="entry name" value="DTD-like_sf"/>
</dbReference>
<keyword evidence="2" id="KW-0436">Ligase</keyword>
<dbReference type="EC" id="6.1.1.3" evidence="2"/>
<dbReference type="InterPro" id="IPR015011">
    <property type="entry name" value="Threonyl-tRNA_syn_edit_dom_arc"/>
</dbReference>
<dbReference type="GO" id="GO:0004829">
    <property type="term" value="F:threonine-tRNA ligase activity"/>
    <property type="evidence" value="ECO:0007669"/>
    <property type="project" value="UniProtKB-EC"/>
</dbReference>
<dbReference type="GO" id="GO:0005524">
    <property type="term" value="F:ATP binding"/>
    <property type="evidence" value="ECO:0007669"/>
    <property type="project" value="InterPro"/>
</dbReference>